<evidence type="ECO:0008006" key="4">
    <source>
        <dbReference type="Google" id="ProtNLM"/>
    </source>
</evidence>
<protein>
    <recommendedName>
        <fullName evidence="4">DUF3592 domain-containing protein</fullName>
    </recommendedName>
</protein>
<evidence type="ECO:0000313" key="3">
    <source>
        <dbReference type="Proteomes" id="UP000438760"/>
    </source>
</evidence>
<feature type="transmembrane region" description="Helical" evidence="1">
    <location>
        <begin position="153"/>
        <end position="178"/>
    </location>
</feature>
<feature type="transmembrane region" description="Helical" evidence="1">
    <location>
        <begin position="6"/>
        <end position="27"/>
    </location>
</feature>
<name>A0A6I3LEP4_9FLAO</name>
<dbReference type="EMBL" id="WMJX01000001">
    <property type="protein sequence ID" value="MTG96683.1"/>
    <property type="molecule type" value="Genomic_DNA"/>
</dbReference>
<feature type="transmembrane region" description="Helical" evidence="1">
    <location>
        <begin position="199"/>
        <end position="223"/>
    </location>
</feature>
<dbReference type="AlphaFoldDB" id="A0A6I3LEP4"/>
<feature type="transmembrane region" description="Helical" evidence="1">
    <location>
        <begin position="229"/>
        <end position="250"/>
    </location>
</feature>
<comment type="caution">
    <text evidence="2">The sequence shown here is derived from an EMBL/GenBank/DDBJ whole genome shotgun (WGS) entry which is preliminary data.</text>
</comment>
<dbReference type="OrthoDB" id="1428634at2"/>
<reference evidence="2 3" key="1">
    <citation type="submission" date="2019-11" db="EMBL/GenBank/DDBJ databases">
        <title>Genome of Strain BIT-d1.</title>
        <authorList>
            <person name="Yang Y."/>
        </authorList>
    </citation>
    <scope>NUCLEOTIDE SEQUENCE [LARGE SCALE GENOMIC DNA]</scope>
    <source>
        <strain evidence="2 3">BIT-d1</strain>
    </source>
</reference>
<gene>
    <name evidence="2" type="ORF">GJV76_00750</name>
</gene>
<proteinExistence type="predicted"/>
<dbReference type="Proteomes" id="UP000438760">
    <property type="component" value="Unassembled WGS sequence"/>
</dbReference>
<evidence type="ECO:0000256" key="1">
    <source>
        <dbReference type="SAM" id="Phobius"/>
    </source>
</evidence>
<keyword evidence="1" id="KW-0472">Membrane</keyword>
<sequence length="290" mass="33140">MSYLPLIFTLYSGARILTLLFSLWLTFKMTTVIGKRNVIEGRGRINRFRVVYVFIVVYFLLELALGLILALSSKIYADATFFVQGDYYDAKIVSFDSHRSRGSGSSQTMYTPIVEFQTRAGENVLHKLSYSTSTKPQLGDRISLFYKEKTNEAVSFGFITTLLFLGSCLLLFFLLYLLWGALLYATDAEMQRYNRVIKFVGLCIIIPAIMIFFEGLLIMALFYGNKVPWYVSLILVLFILILMFGIWGYIKMIQSNDIKWVRTGGGSWSGVAVPKESNAKRKENPLIKRK</sequence>
<evidence type="ECO:0000313" key="2">
    <source>
        <dbReference type="EMBL" id="MTG96683.1"/>
    </source>
</evidence>
<keyword evidence="1" id="KW-0812">Transmembrane</keyword>
<dbReference type="RefSeq" id="WP_155090731.1">
    <property type="nucleotide sequence ID" value="NZ_CP102754.1"/>
</dbReference>
<keyword evidence="3" id="KW-1185">Reference proteome</keyword>
<organism evidence="2 3">
    <name type="scientific">Myroides albus</name>
    <dbReference type="NCBI Taxonomy" id="2562892"/>
    <lineage>
        <taxon>Bacteria</taxon>
        <taxon>Pseudomonadati</taxon>
        <taxon>Bacteroidota</taxon>
        <taxon>Flavobacteriia</taxon>
        <taxon>Flavobacteriales</taxon>
        <taxon>Flavobacteriaceae</taxon>
        <taxon>Myroides</taxon>
    </lineage>
</organism>
<keyword evidence="1" id="KW-1133">Transmembrane helix</keyword>
<accession>A0A6I3LEP4</accession>
<feature type="transmembrane region" description="Helical" evidence="1">
    <location>
        <begin position="48"/>
        <end position="71"/>
    </location>
</feature>